<evidence type="ECO:0008006" key="4">
    <source>
        <dbReference type="Google" id="ProtNLM"/>
    </source>
</evidence>
<dbReference type="RefSeq" id="WP_119839204.1">
    <property type="nucleotide sequence ID" value="NZ_CP060436.1"/>
</dbReference>
<gene>
    <name evidence="1" type="ORF">PSAL_015390</name>
    <name evidence="2" type="ORF">PSAL_017840</name>
</gene>
<evidence type="ECO:0000313" key="1">
    <source>
        <dbReference type="EMBL" id="QPM90304.1"/>
    </source>
</evidence>
<proteinExistence type="predicted"/>
<evidence type="ECO:0000313" key="3">
    <source>
        <dbReference type="Proteomes" id="UP000283786"/>
    </source>
</evidence>
<accession>A0A418SGW5</accession>
<dbReference type="OrthoDB" id="7838463at2"/>
<evidence type="ECO:0000313" key="2">
    <source>
        <dbReference type="EMBL" id="QPM90545.1"/>
    </source>
</evidence>
<name>A0A418SGW5_9RHOB</name>
<keyword evidence="3" id="KW-1185">Reference proteome</keyword>
<reference evidence="2 3" key="1">
    <citation type="submission" date="2020-08" db="EMBL/GenBank/DDBJ databases">
        <title>Genome sequence of Rhodobacteraceae bacterium Lw-13e.</title>
        <authorList>
            <person name="Poehlein A."/>
            <person name="Wolter L."/>
            <person name="Daniel R."/>
            <person name="Brinkhoff T."/>
        </authorList>
    </citation>
    <scope>NUCLEOTIDE SEQUENCE [LARGE SCALE GENOMIC DNA]</scope>
    <source>
        <strain evidence="2 3">Lw-13e</strain>
    </source>
</reference>
<dbReference type="AlphaFoldDB" id="A0A418SGW5"/>
<dbReference type="KEGG" id="palw:PSAL_015390"/>
<dbReference type="KEGG" id="palw:PSAL_017840"/>
<dbReference type="Proteomes" id="UP000283786">
    <property type="component" value="Chromosome"/>
</dbReference>
<sequence>MRMIGLALVVFIFAGAAVALSMIGVRDLGARAEALLRPTGLVFEETVAQDAPEGEEATILRAWPRQAMVMSGLPAYQGARFALPRDARPLGGILHVDATAQVSDGADAMLRISIDNMRRAEVLLAPGDTRRSFQIPLTAMELSGGLLPVSFSLQGRGAEGPCSAPGIGAVVEIEPTTRIELIVDEPLDSVTDRAISWGSVARVGWPRWLVASEQPKRLALAADLLRDGQPVQFWDGPDAEALSTDELRALATTLAANGSALPGVATDTRTRLGVPVGFPMALTDQAANDGLRRFTRSTTWRARIEAEDMPASEVPGRLDLGLYLGPLPAQAHWTVTVQMNGRLVQADRVTGGEHDYQRRITLPTIAPREAASLEITASSDYEIEGICNDGPELLAEMRPTTLLQGAGAAQDDLEVLRMTLAQTESQLDVALGSALTAPEAMRAARMLTALAPQGLALVAGADDNQPQAHPQALAHAGLPPAEMLTAALDRDDESHWLLWSEPVSGVTYARALRDAGDLTDLPARPVTLFVTLPVRSLAAGDLRSTQ</sequence>
<protein>
    <recommendedName>
        <fullName evidence="4">Cyclic di-GMP-binding protein</fullName>
    </recommendedName>
</protein>
<dbReference type="EMBL" id="CP060436">
    <property type="protein sequence ID" value="QPM90545.1"/>
    <property type="molecule type" value="Genomic_DNA"/>
</dbReference>
<organism evidence="2 3">
    <name type="scientific">Pseudooceanicola algae</name>
    <dbReference type="NCBI Taxonomy" id="1537215"/>
    <lineage>
        <taxon>Bacteria</taxon>
        <taxon>Pseudomonadati</taxon>
        <taxon>Pseudomonadota</taxon>
        <taxon>Alphaproteobacteria</taxon>
        <taxon>Rhodobacterales</taxon>
        <taxon>Paracoccaceae</taxon>
        <taxon>Pseudooceanicola</taxon>
    </lineage>
</organism>
<dbReference type="EMBL" id="CP060436">
    <property type="protein sequence ID" value="QPM90304.1"/>
    <property type="molecule type" value="Genomic_DNA"/>
</dbReference>